<dbReference type="InterPro" id="IPR050950">
    <property type="entry name" value="HTH-type_LysR_regulators"/>
</dbReference>
<proteinExistence type="predicted"/>
<evidence type="ECO:0000259" key="1">
    <source>
        <dbReference type="Pfam" id="PF03466"/>
    </source>
</evidence>
<dbReference type="SUPFAM" id="SSF53850">
    <property type="entry name" value="Periplasmic binding protein-like II"/>
    <property type="match status" value="1"/>
</dbReference>
<dbReference type="PANTHER" id="PTHR30419">
    <property type="entry name" value="HTH-TYPE TRANSCRIPTIONAL REGULATOR YBHD"/>
    <property type="match status" value="1"/>
</dbReference>
<dbReference type="Pfam" id="PF03466">
    <property type="entry name" value="LysR_substrate"/>
    <property type="match status" value="1"/>
</dbReference>
<reference evidence="2 3" key="1">
    <citation type="journal article" date="2015" name="Genome Announc.">
        <title>Expanding the biotechnology potential of lactobacilli through comparative genomics of 213 strains and associated genera.</title>
        <authorList>
            <person name="Sun Z."/>
            <person name="Harris H.M."/>
            <person name="McCann A."/>
            <person name="Guo C."/>
            <person name="Argimon S."/>
            <person name="Zhang W."/>
            <person name="Yang X."/>
            <person name="Jeffery I.B."/>
            <person name="Cooney J.C."/>
            <person name="Kagawa T.F."/>
            <person name="Liu W."/>
            <person name="Song Y."/>
            <person name="Salvetti E."/>
            <person name="Wrobel A."/>
            <person name="Rasinkangas P."/>
            <person name="Parkhill J."/>
            <person name="Rea M.C."/>
            <person name="O'Sullivan O."/>
            <person name="Ritari J."/>
            <person name="Douillard F.P."/>
            <person name="Paul Ross R."/>
            <person name="Yang R."/>
            <person name="Briner A.E."/>
            <person name="Felis G.E."/>
            <person name="de Vos W.M."/>
            <person name="Barrangou R."/>
            <person name="Klaenhammer T.R."/>
            <person name="Caufield P.W."/>
            <person name="Cui Y."/>
            <person name="Zhang H."/>
            <person name="O'Toole P.W."/>
        </authorList>
    </citation>
    <scope>NUCLEOTIDE SEQUENCE [LARGE SCALE GENOMIC DNA]</scope>
    <source>
        <strain evidence="2 3">DSM 20690</strain>
    </source>
</reference>
<gene>
    <name evidence="2" type="ORF">IV52_GL001187</name>
</gene>
<dbReference type="GO" id="GO:0005829">
    <property type="term" value="C:cytosol"/>
    <property type="evidence" value="ECO:0007669"/>
    <property type="project" value="TreeGrafter"/>
</dbReference>
<feature type="domain" description="LysR substrate-binding" evidence="1">
    <location>
        <begin position="6"/>
        <end position="121"/>
    </location>
</feature>
<accession>A0A0R2JMP8</accession>
<dbReference type="Gene3D" id="3.40.190.290">
    <property type="match status" value="1"/>
</dbReference>
<evidence type="ECO:0000313" key="3">
    <source>
        <dbReference type="Proteomes" id="UP000051565"/>
    </source>
</evidence>
<dbReference type="EMBL" id="JQBT01000034">
    <property type="protein sequence ID" value="KRN78417.1"/>
    <property type="molecule type" value="Genomic_DNA"/>
</dbReference>
<dbReference type="InterPro" id="IPR005119">
    <property type="entry name" value="LysR_subst-bd"/>
</dbReference>
<dbReference type="Proteomes" id="UP000051565">
    <property type="component" value="Unassembled WGS sequence"/>
</dbReference>
<comment type="caution">
    <text evidence="2">The sequence shown here is derived from an EMBL/GenBank/DDBJ whole genome shotgun (WGS) entry which is preliminary data.</text>
</comment>
<dbReference type="AlphaFoldDB" id="A0A0R2JMP8"/>
<protein>
    <recommendedName>
        <fullName evidence="1">LysR substrate-binding domain-containing protein</fullName>
    </recommendedName>
</protein>
<organism evidence="2 3">
    <name type="scientific">Fructilactobacillus lindneri DSM 20690 = JCM 11027</name>
    <dbReference type="NCBI Taxonomy" id="1122148"/>
    <lineage>
        <taxon>Bacteria</taxon>
        <taxon>Bacillati</taxon>
        <taxon>Bacillota</taxon>
        <taxon>Bacilli</taxon>
        <taxon>Lactobacillales</taxon>
        <taxon>Lactobacillaceae</taxon>
        <taxon>Fructilactobacillus</taxon>
    </lineage>
</organism>
<dbReference type="PANTHER" id="PTHR30419:SF8">
    <property type="entry name" value="NITROGEN ASSIMILATION TRANSCRIPTIONAL ACTIVATOR-RELATED"/>
    <property type="match status" value="1"/>
</dbReference>
<keyword evidence="3" id="KW-1185">Reference proteome</keyword>
<sequence length="129" mass="14945">MIVNKQNHLANKKFVNLQDLDSEKVIQMTDGFIQANVIDNIKNKQFKKLNVVYRTRDPELIEELVQKNIGISLLLSNAIKLRDKIVPIKLNDDKIPQVYISLVWRNGYELNTRLNNLLETIINSIKVSC</sequence>
<dbReference type="GO" id="GO:0006355">
    <property type="term" value="P:regulation of DNA-templated transcription"/>
    <property type="evidence" value="ECO:0007669"/>
    <property type="project" value="TreeGrafter"/>
</dbReference>
<name>A0A0R2JMP8_9LACO</name>
<dbReference type="PATRIC" id="fig|1122148.6.peg.1214"/>
<evidence type="ECO:0000313" key="2">
    <source>
        <dbReference type="EMBL" id="KRN78417.1"/>
    </source>
</evidence>
<dbReference type="STRING" id="53444.AYR59_02335"/>